<dbReference type="CDD" id="cd00054">
    <property type="entry name" value="EGF_CA"/>
    <property type="match status" value="1"/>
</dbReference>
<dbReference type="EMBL" id="UYJE01006578">
    <property type="protein sequence ID" value="VDI47198.1"/>
    <property type="molecule type" value="Genomic_DNA"/>
</dbReference>
<dbReference type="AlphaFoldDB" id="A0A8B6FC34"/>
<feature type="domain" description="EGF-like" evidence="5">
    <location>
        <begin position="240"/>
        <end position="251"/>
    </location>
</feature>
<keyword evidence="7" id="KW-1185">Reference proteome</keyword>
<keyword evidence="1" id="KW-0245">EGF-like domain</keyword>
<dbReference type="OrthoDB" id="6078676at2759"/>
<evidence type="ECO:0000256" key="1">
    <source>
        <dbReference type="ARBA" id="ARBA00022536"/>
    </source>
</evidence>
<organism evidence="6 7">
    <name type="scientific">Mytilus galloprovincialis</name>
    <name type="common">Mediterranean mussel</name>
    <dbReference type="NCBI Taxonomy" id="29158"/>
    <lineage>
        <taxon>Eukaryota</taxon>
        <taxon>Metazoa</taxon>
        <taxon>Spiralia</taxon>
        <taxon>Lophotrochozoa</taxon>
        <taxon>Mollusca</taxon>
        <taxon>Bivalvia</taxon>
        <taxon>Autobranchia</taxon>
        <taxon>Pteriomorphia</taxon>
        <taxon>Mytilida</taxon>
        <taxon>Mytiloidea</taxon>
        <taxon>Mytilidae</taxon>
        <taxon>Mytilinae</taxon>
        <taxon>Mytilus</taxon>
    </lineage>
</organism>
<feature type="transmembrane region" description="Helical" evidence="4">
    <location>
        <begin position="288"/>
        <end position="311"/>
    </location>
</feature>
<dbReference type="InterPro" id="IPR018097">
    <property type="entry name" value="EGF_Ca-bd_CS"/>
</dbReference>
<keyword evidence="4" id="KW-0812">Transmembrane</keyword>
<dbReference type="Proteomes" id="UP000596742">
    <property type="component" value="Unassembled WGS sequence"/>
</dbReference>
<dbReference type="GO" id="GO:0005509">
    <property type="term" value="F:calcium ion binding"/>
    <property type="evidence" value="ECO:0007669"/>
    <property type="project" value="InterPro"/>
</dbReference>
<dbReference type="Gene3D" id="2.10.25.10">
    <property type="entry name" value="Laminin"/>
    <property type="match status" value="2"/>
</dbReference>
<keyword evidence="4" id="KW-0472">Membrane</keyword>
<name>A0A8B6FC34_MYTGA</name>
<accession>A0A8B6FC34</accession>
<dbReference type="PROSITE" id="PS01187">
    <property type="entry name" value="EGF_CA"/>
    <property type="match status" value="1"/>
</dbReference>
<evidence type="ECO:0000259" key="5">
    <source>
        <dbReference type="PROSITE" id="PS00022"/>
    </source>
</evidence>
<comment type="caution">
    <text evidence="6">The sequence shown here is derived from an EMBL/GenBank/DDBJ whole genome shotgun (WGS) entry which is preliminary data.</text>
</comment>
<gene>
    <name evidence="6" type="ORF">MGAL_10B087322</name>
</gene>
<dbReference type="InterPro" id="IPR001881">
    <property type="entry name" value="EGF-like_Ca-bd_dom"/>
</dbReference>
<protein>
    <recommendedName>
        <fullName evidence="5">EGF-like domain-containing protein</fullName>
    </recommendedName>
</protein>
<evidence type="ECO:0000256" key="3">
    <source>
        <dbReference type="ARBA" id="ARBA00023157"/>
    </source>
</evidence>
<keyword evidence="2" id="KW-0677">Repeat</keyword>
<dbReference type="SMART" id="SM00179">
    <property type="entry name" value="EGF_CA"/>
    <property type="match status" value="1"/>
</dbReference>
<evidence type="ECO:0000313" key="7">
    <source>
        <dbReference type="Proteomes" id="UP000596742"/>
    </source>
</evidence>
<evidence type="ECO:0000313" key="6">
    <source>
        <dbReference type="EMBL" id="VDI47198.1"/>
    </source>
</evidence>
<sequence>MEEDSGTLQYLLEATDDEDDTILFYLEDSTYSMGTPSLTTDGMLLYTPCTDCAGTEYIHILLTEHQTDIPAASSNVTITVDVISQNDHPVVFLTQFGSSILLEDTSEPVVVYLEQKTITQNTSVSHQQLIPPDVGPCSHDPLIDTLPCGNFTETLPYNVTDMSWIYITVTYIQPDNYYGYDYIKLYVMDNRNSSSEVVTIQVAIMESPCQNKGACQAKNTSNYPCEDTHRAESFDLYYDCECPPEFIGLHCEEDVDECLSKSCQDSYTCTNKYGGYDCSCPDCGLATWTKAVIGLSVVIILIIAIIVIVYWRIKKRYKPIDDDLVHRTGIINKTVKRDTISKPRLEMKPYDGTFDDSLSDLAGTSLKDFKCTTDKQDVTCWSRESSTLSMANQHDNWGFESEPNDQDKVRKQWEGELIRKSFSGFQSVPNRMTHTGSTEENVECEMMDLPQTSYNEDHENEHVMIMSRDSTLDQGIPPLSWNDIE</sequence>
<evidence type="ECO:0000256" key="2">
    <source>
        <dbReference type="ARBA" id="ARBA00022737"/>
    </source>
</evidence>
<keyword evidence="3" id="KW-1015">Disulfide bond</keyword>
<proteinExistence type="predicted"/>
<evidence type="ECO:0000256" key="4">
    <source>
        <dbReference type="SAM" id="Phobius"/>
    </source>
</evidence>
<dbReference type="PANTHER" id="PTHR24049">
    <property type="entry name" value="CRUMBS FAMILY MEMBER"/>
    <property type="match status" value="1"/>
</dbReference>
<dbReference type="InterPro" id="IPR000742">
    <property type="entry name" value="EGF"/>
</dbReference>
<keyword evidence="4" id="KW-1133">Transmembrane helix</keyword>
<reference evidence="6" key="1">
    <citation type="submission" date="2018-11" db="EMBL/GenBank/DDBJ databases">
        <authorList>
            <person name="Alioto T."/>
            <person name="Alioto T."/>
        </authorList>
    </citation>
    <scope>NUCLEOTIDE SEQUENCE</scope>
</reference>
<dbReference type="InterPro" id="IPR051022">
    <property type="entry name" value="Notch_Cell-Fate_Det"/>
</dbReference>
<dbReference type="PROSITE" id="PS00022">
    <property type="entry name" value="EGF_1"/>
    <property type="match status" value="1"/>
</dbReference>